<dbReference type="InterPro" id="IPR011055">
    <property type="entry name" value="Dup_hybrid_motif"/>
</dbReference>
<dbReference type="Proteomes" id="UP000282321">
    <property type="component" value="Unassembled WGS sequence"/>
</dbReference>
<gene>
    <name evidence="1" type="ORF">DRP44_04920</name>
</gene>
<evidence type="ECO:0000313" key="1">
    <source>
        <dbReference type="EMBL" id="RKX66074.1"/>
    </source>
</evidence>
<evidence type="ECO:0008006" key="3">
    <source>
        <dbReference type="Google" id="ProtNLM"/>
    </source>
</evidence>
<dbReference type="EMBL" id="QNBC01000057">
    <property type="protein sequence ID" value="RKX66074.1"/>
    <property type="molecule type" value="Genomic_DNA"/>
</dbReference>
<organism evidence="1 2">
    <name type="scientific">candidate division TA06 bacterium</name>
    <dbReference type="NCBI Taxonomy" id="2250710"/>
    <lineage>
        <taxon>Bacteria</taxon>
        <taxon>Bacteria division TA06</taxon>
    </lineage>
</organism>
<dbReference type="GO" id="GO:0004222">
    <property type="term" value="F:metalloendopeptidase activity"/>
    <property type="evidence" value="ECO:0007669"/>
    <property type="project" value="TreeGrafter"/>
</dbReference>
<dbReference type="PANTHER" id="PTHR21666">
    <property type="entry name" value="PEPTIDASE-RELATED"/>
    <property type="match status" value="1"/>
</dbReference>
<comment type="caution">
    <text evidence="1">The sequence shown here is derived from an EMBL/GenBank/DDBJ whole genome shotgun (WGS) entry which is preliminary data.</text>
</comment>
<dbReference type="Gene3D" id="2.70.70.10">
    <property type="entry name" value="Glucose Permease (Domain IIA)"/>
    <property type="match status" value="1"/>
</dbReference>
<name>A0A660S9Z5_UNCT6</name>
<accession>A0A660S9Z5</accession>
<dbReference type="CDD" id="cd12797">
    <property type="entry name" value="M23_peptidase"/>
    <property type="match status" value="1"/>
</dbReference>
<dbReference type="SUPFAM" id="SSF51261">
    <property type="entry name" value="Duplicated hybrid motif"/>
    <property type="match status" value="1"/>
</dbReference>
<dbReference type="PANTHER" id="PTHR21666:SF270">
    <property type="entry name" value="MUREIN HYDROLASE ACTIVATOR ENVC"/>
    <property type="match status" value="1"/>
</dbReference>
<evidence type="ECO:0000313" key="2">
    <source>
        <dbReference type="Proteomes" id="UP000282321"/>
    </source>
</evidence>
<reference evidence="1 2" key="1">
    <citation type="submission" date="2018-06" db="EMBL/GenBank/DDBJ databases">
        <title>Extensive metabolic versatility and redundancy in microbially diverse, dynamic hydrothermal sediments.</title>
        <authorList>
            <person name="Dombrowski N."/>
            <person name="Teske A."/>
            <person name="Baker B.J."/>
        </authorList>
    </citation>
    <scope>NUCLEOTIDE SEQUENCE [LARGE SCALE GENOMIC DNA]</scope>
    <source>
        <strain evidence="1">B35_G9</strain>
    </source>
</reference>
<dbReference type="InterPro" id="IPR050570">
    <property type="entry name" value="Cell_wall_metabolism_enzyme"/>
</dbReference>
<sequence>MIMLHGLIIALLLYYPLPQKTYVTSGFMESRMGRFHAGIDLGTNMQEGVPIISPENGEIYHIHIFNGGYGKAMYMRGNSGKIYVFAHLSRFRSDINKYVLGQQFKTFQYTQNLYFKSRFLVTRNEIIAYTGSSGLKSPHLHFEMRSKSNDPINPIPFLNIDDTIPPEIDSVMIVPSDYHSYISGLPIPRIVRNNDSISIKGKFGIIVFCKDYIDNFKYKTVPYEITLITNKINNIVFKANKFKYQNNRFASWFFYRNHKGWGIRLYKNPDSPNLVSPFCGNVSISASDFAGNTNDFHFFVIESCKNNINLPDSDMIFTNGIIHITGKYRQLNFSGANIIKSIHSENIYHFLLSPLSDTICVGKDTFYRLTRKKFLIKKGKYTISLGRNSLREQVIMHLSLKDDSLLIKFSDTPFEKPLVITNNKYRKKEIFYNALNGAYMGTRKAKIRNSMILSVKLDTLPPEVCSVKKERDTIFVSVKDIDSKIRLNSVSAYYSSIRLLSIPTKRGFKFISNKRLPENGLFLLRCEDILNNKLLYKKQFYR</sequence>
<protein>
    <recommendedName>
        <fullName evidence="3">Peptidase M23 domain-containing protein</fullName>
    </recommendedName>
</protein>
<proteinExistence type="predicted"/>
<dbReference type="AlphaFoldDB" id="A0A660S9Z5"/>